<dbReference type="Proteomes" id="UP000326396">
    <property type="component" value="Unassembled WGS sequence"/>
</dbReference>
<name>A0A5N6LDQ9_9ASTR</name>
<evidence type="ECO:0000313" key="4">
    <source>
        <dbReference type="Proteomes" id="UP000326396"/>
    </source>
</evidence>
<dbReference type="InterPro" id="IPR000719">
    <property type="entry name" value="Prot_kinase_dom"/>
</dbReference>
<dbReference type="GO" id="GO:0004672">
    <property type="term" value="F:protein kinase activity"/>
    <property type="evidence" value="ECO:0007669"/>
    <property type="project" value="InterPro"/>
</dbReference>
<dbReference type="OrthoDB" id="4062651at2759"/>
<accession>A0A5N6LDQ9</accession>
<dbReference type="InterPro" id="IPR050823">
    <property type="entry name" value="Plant_Ser_Thr_Prot_Kinase"/>
</dbReference>
<protein>
    <recommendedName>
        <fullName evidence="2">Protein kinase domain-containing protein</fullName>
    </recommendedName>
</protein>
<gene>
    <name evidence="3" type="ORF">E3N88_44668</name>
</gene>
<feature type="domain" description="Protein kinase" evidence="2">
    <location>
        <begin position="104"/>
        <end position="447"/>
    </location>
</feature>
<evidence type="ECO:0000259" key="2">
    <source>
        <dbReference type="PROSITE" id="PS50011"/>
    </source>
</evidence>
<dbReference type="AlphaFoldDB" id="A0A5N6LDQ9"/>
<organism evidence="3 4">
    <name type="scientific">Mikania micrantha</name>
    <name type="common">bitter vine</name>
    <dbReference type="NCBI Taxonomy" id="192012"/>
    <lineage>
        <taxon>Eukaryota</taxon>
        <taxon>Viridiplantae</taxon>
        <taxon>Streptophyta</taxon>
        <taxon>Embryophyta</taxon>
        <taxon>Tracheophyta</taxon>
        <taxon>Spermatophyta</taxon>
        <taxon>Magnoliopsida</taxon>
        <taxon>eudicotyledons</taxon>
        <taxon>Gunneridae</taxon>
        <taxon>Pentapetalae</taxon>
        <taxon>asterids</taxon>
        <taxon>campanulids</taxon>
        <taxon>Asterales</taxon>
        <taxon>Asteraceae</taxon>
        <taxon>Asteroideae</taxon>
        <taxon>Heliantheae alliance</taxon>
        <taxon>Eupatorieae</taxon>
        <taxon>Mikania</taxon>
    </lineage>
</organism>
<dbReference type="Pfam" id="PF00069">
    <property type="entry name" value="Pkinase"/>
    <property type="match status" value="1"/>
</dbReference>
<dbReference type="Gene3D" id="1.10.510.10">
    <property type="entry name" value="Transferase(Phosphotransferase) domain 1"/>
    <property type="match status" value="2"/>
</dbReference>
<proteinExistence type="predicted"/>
<dbReference type="PANTHER" id="PTHR45621">
    <property type="entry name" value="OS01G0588500 PROTEIN-RELATED"/>
    <property type="match status" value="1"/>
</dbReference>
<keyword evidence="4" id="KW-1185">Reference proteome</keyword>
<dbReference type="InterPro" id="IPR011009">
    <property type="entry name" value="Kinase-like_dom_sf"/>
</dbReference>
<dbReference type="SUPFAM" id="SSF56112">
    <property type="entry name" value="Protein kinase-like (PK-like)"/>
    <property type="match status" value="2"/>
</dbReference>
<dbReference type="EMBL" id="SZYD01001887">
    <property type="protein sequence ID" value="KAD0189486.1"/>
    <property type="molecule type" value="Genomic_DNA"/>
</dbReference>
<evidence type="ECO:0000256" key="1">
    <source>
        <dbReference type="SAM" id="MobiDB-lite"/>
    </source>
</evidence>
<comment type="caution">
    <text evidence="3">The sequence shown here is derived from an EMBL/GenBank/DDBJ whole genome shotgun (WGS) entry which is preliminary data.</text>
</comment>
<evidence type="ECO:0000313" key="3">
    <source>
        <dbReference type="EMBL" id="KAD0189486.1"/>
    </source>
</evidence>
<dbReference type="GO" id="GO:0005524">
    <property type="term" value="F:ATP binding"/>
    <property type="evidence" value="ECO:0007669"/>
    <property type="project" value="InterPro"/>
</dbReference>
<sequence>MRSIAAGLALAQSSVADKVLLVRMLSQLRDKLTDFECALKEQNVAYRALVNIEKGFQADNKGETKGCKNSVVGLGECQGPSNTSSSIIMAFATGKESAPSTSSTQPSVSCRHFEFPEILMATENFSESGDEYEWGLVTWVQDSIKEENLKNIIDLDTRGEISPKCLKEYVKLAKRCLHNSPKHRPTMAEILSSLESVMAIQEKSNNSLQAANRTLFGRIVNLFPFTSNQENSVQGDIKLSTNSKGNKKFPRMKEDSADFPSPRPILKEFRLSQVSGQGVAEWQAELNLLVHLAHPNIIRLLGYSTNGDFNAKLGGFGLARNNGLETWETSVTTKIVGSFGYIAPEYMETGHVTTMCDIYSFGVFLLESITGRNAVDAQRPKKERNMVYWATHVGSNIKKIMDPRLEGKYPLHGASEYVALALNCVAGDPKNRPSAEEVLQSLEQIYALN</sequence>
<feature type="region of interest" description="Disordered" evidence="1">
    <location>
        <begin position="237"/>
        <end position="258"/>
    </location>
</feature>
<dbReference type="PROSITE" id="PS50011">
    <property type="entry name" value="PROTEIN_KINASE_DOM"/>
    <property type="match status" value="1"/>
</dbReference>
<reference evidence="3 4" key="1">
    <citation type="submission" date="2019-05" db="EMBL/GenBank/DDBJ databases">
        <title>Mikania micrantha, genome provides insights into the molecular mechanism of rapid growth.</title>
        <authorList>
            <person name="Liu B."/>
        </authorList>
    </citation>
    <scope>NUCLEOTIDE SEQUENCE [LARGE SCALE GENOMIC DNA]</scope>
    <source>
        <strain evidence="3">NLD-2019</strain>
        <tissue evidence="3">Leaf</tissue>
    </source>
</reference>